<proteinExistence type="predicted"/>
<gene>
    <name evidence="1" type="ORF">V4C56_04270</name>
</gene>
<dbReference type="EMBL" id="JAZHGA010000002">
    <property type="protein sequence ID" value="MEM5338841.1"/>
    <property type="molecule type" value="Genomic_DNA"/>
</dbReference>
<dbReference type="Proteomes" id="UP001481677">
    <property type="component" value="Unassembled WGS sequence"/>
</dbReference>
<name>A0ABU9QVM6_9BURK</name>
<accession>A0ABU9QVM6</accession>
<sequence length="145" mass="15847">MAYEQFGGAGDALLWKNETAKPETMARVGQFRPRTCPEGLRTIASACGVSVRRLRENWKVVVGIARLMAAEILSDDTDDADAIADALLFKISNGKPLLPTSVMSITDIDNCELSYQLIEEAARISREGWLVAQQEAEYLIASAAK</sequence>
<organism evidence="1 2">
    <name type="scientific">Paraburkholderia azotifigens</name>
    <dbReference type="NCBI Taxonomy" id="2057004"/>
    <lineage>
        <taxon>Bacteria</taxon>
        <taxon>Pseudomonadati</taxon>
        <taxon>Pseudomonadota</taxon>
        <taxon>Betaproteobacteria</taxon>
        <taxon>Burkholderiales</taxon>
        <taxon>Burkholderiaceae</taxon>
        <taxon>Paraburkholderia</taxon>
    </lineage>
</organism>
<keyword evidence="2" id="KW-1185">Reference proteome</keyword>
<reference evidence="1 2" key="1">
    <citation type="submission" date="2024-01" db="EMBL/GenBank/DDBJ databases">
        <title>The diversity of rhizobia nodulating Mimosa spp. in eleven states of Brazil covering several biomes is determined by host plant, location, and edaphic factors.</title>
        <authorList>
            <person name="Rouws L."/>
            <person name="Barauna A."/>
            <person name="Beukes C."/>
            <person name="De Faria S.M."/>
            <person name="Gross E."/>
            <person name="Dos Reis Junior F.B."/>
            <person name="Simon M."/>
            <person name="Maluk M."/>
            <person name="Odee D.W."/>
            <person name="Kenicer G."/>
            <person name="Young J.P.W."/>
            <person name="Reis V.M."/>
            <person name="Zilli J."/>
            <person name="James E.K."/>
        </authorList>
    </citation>
    <scope>NUCLEOTIDE SEQUENCE [LARGE SCALE GENOMIC DNA]</scope>
    <source>
        <strain evidence="1 2">JPY530</strain>
    </source>
</reference>
<comment type="caution">
    <text evidence="1">The sequence shown here is derived from an EMBL/GenBank/DDBJ whole genome shotgun (WGS) entry which is preliminary data.</text>
</comment>
<evidence type="ECO:0000313" key="1">
    <source>
        <dbReference type="EMBL" id="MEM5338841.1"/>
    </source>
</evidence>
<protein>
    <submittedName>
        <fullName evidence="1">Uncharacterized protein</fullName>
    </submittedName>
</protein>
<dbReference type="RefSeq" id="WP_342958592.1">
    <property type="nucleotide sequence ID" value="NZ_JAZHFZ010000002.1"/>
</dbReference>
<evidence type="ECO:0000313" key="2">
    <source>
        <dbReference type="Proteomes" id="UP001481677"/>
    </source>
</evidence>